<feature type="compositionally biased region" description="Low complexity" evidence="1">
    <location>
        <begin position="1"/>
        <end position="12"/>
    </location>
</feature>
<keyword evidence="3" id="KW-1185">Reference proteome</keyword>
<evidence type="ECO:0000256" key="1">
    <source>
        <dbReference type="SAM" id="MobiDB-lite"/>
    </source>
</evidence>
<sequence>MLLQPRCPRTLTIPPPPAPTTAPHRGHTGEPTSRMWSTSDRSTAVSTSTLCPASVQSLSTTTSRNARSSVNSFSVFLRHNRYAAGGNHLNAHCVRFVFRAANPTYSRLKFVDYHSLINNGNHSTHSDLDLILEPRQ</sequence>
<reference evidence="2 3" key="1">
    <citation type="submission" date="2018-11" db="EMBL/GenBank/DDBJ databases">
        <authorList>
            <consortium name="Pathogen Informatics"/>
        </authorList>
    </citation>
    <scope>NUCLEOTIDE SEQUENCE [LARGE SCALE GENOMIC DNA]</scope>
</reference>
<dbReference type="EMBL" id="UYRU01095754">
    <property type="protein sequence ID" value="VDN39513.1"/>
    <property type="molecule type" value="Genomic_DNA"/>
</dbReference>
<dbReference type="Proteomes" id="UP000281553">
    <property type="component" value="Unassembled WGS sequence"/>
</dbReference>
<protein>
    <submittedName>
        <fullName evidence="2">Uncharacterized protein</fullName>
    </submittedName>
</protein>
<feature type="region of interest" description="Disordered" evidence="1">
    <location>
        <begin position="1"/>
        <end position="41"/>
    </location>
</feature>
<name>A0A3P7NQY1_DIBLA</name>
<proteinExistence type="predicted"/>
<gene>
    <name evidence="2" type="ORF">DILT_LOCUS17910</name>
</gene>
<organism evidence="2 3">
    <name type="scientific">Dibothriocephalus latus</name>
    <name type="common">Fish tapeworm</name>
    <name type="synonym">Diphyllobothrium latum</name>
    <dbReference type="NCBI Taxonomy" id="60516"/>
    <lineage>
        <taxon>Eukaryota</taxon>
        <taxon>Metazoa</taxon>
        <taxon>Spiralia</taxon>
        <taxon>Lophotrochozoa</taxon>
        <taxon>Platyhelminthes</taxon>
        <taxon>Cestoda</taxon>
        <taxon>Eucestoda</taxon>
        <taxon>Diphyllobothriidea</taxon>
        <taxon>Diphyllobothriidae</taxon>
        <taxon>Dibothriocephalus</taxon>
    </lineage>
</organism>
<dbReference type="AlphaFoldDB" id="A0A3P7NQY1"/>
<accession>A0A3P7NQY1</accession>
<evidence type="ECO:0000313" key="2">
    <source>
        <dbReference type="EMBL" id="VDN39513.1"/>
    </source>
</evidence>
<evidence type="ECO:0000313" key="3">
    <source>
        <dbReference type="Proteomes" id="UP000281553"/>
    </source>
</evidence>
<feature type="compositionally biased region" description="Polar residues" evidence="1">
    <location>
        <begin position="30"/>
        <end position="41"/>
    </location>
</feature>